<evidence type="ECO:0000313" key="1">
    <source>
        <dbReference type="EMBL" id="OIJ28112.1"/>
    </source>
</evidence>
<evidence type="ECO:0008006" key="3">
    <source>
        <dbReference type="Google" id="ProtNLM"/>
    </source>
</evidence>
<dbReference type="Gene3D" id="2.60.300.12">
    <property type="entry name" value="HesB-like domain"/>
    <property type="match status" value="1"/>
</dbReference>
<protein>
    <recommendedName>
        <fullName evidence="3">Fe-S cluster assembly protein HesB</fullName>
    </recommendedName>
</protein>
<dbReference type="RefSeq" id="WP_045549790.1">
    <property type="nucleotide sequence ID" value="NZ_JZDQ02000004.1"/>
</dbReference>
<proteinExistence type="predicted"/>
<dbReference type="STRING" id="1844.UG56_003365"/>
<dbReference type="OrthoDB" id="4868950at2"/>
<name>A0A1J4NBU2_9ACTN</name>
<accession>A0A1J4NBU2</accession>
<keyword evidence="2" id="KW-1185">Reference proteome</keyword>
<dbReference type="EMBL" id="JZDQ02000004">
    <property type="protein sequence ID" value="OIJ28112.1"/>
    <property type="molecule type" value="Genomic_DNA"/>
</dbReference>
<evidence type="ECO:0000313" key="2">
    <source>
        <dbReference type="Proteomes" id="UP000033772"/>
    </source>
</evidence>
<dbReference type="SUPFAM" id="SSF89360">
    <property type="entry name" value="HesB-like domain"/>
    <property type="match status" value="1"/>
</dbReference>
<dbReference type="InterPro" id="IPR035903">
    <property type="entry name" value="HesB-like_dom_sf"/>
</dbReference>
<sequence>MLQLTENATTIVRSISEQSQGAGLRLASNAEPDGALSAALVPTAEAEDQVIEQEGARVFLDQGAAAELDDKILDAGMDASGNVQFGISQQG</sequence>
<dbReference type="Proteomes" id="UP000033772">
    <property type="component" value="Unassembled WGS sequence"/>
</dbReference>
<comment type="caution">
    <text evidence="1">The sequence shown here is derived from an EMBL/GenBank/DDBJ whole genome shotgun (WGS) entry which is preliminary data.</text>
</comment>
<reference evidence="1" key="1">
    <citation type="submission" date="2016-10" db="EMBL/GenBank/DDBJ databases">
        <title>Draft Genome Sequence of Nocardioides luteus Strain BAFB, an Alkane-Degrading Bacterium Isolated from JP-7 Polluted Soil.</title>
        <authorList>
            <person name="Brown L."/>
            <person name="Ruiz O.N."/>
            <person name="Gunasekera T."/>
        </authorList>
    </citation>
    <scope>NUCLEOTIDE SEQUENCE [LARGE SCALE GENOMIC DNA]</scope>
    <source>
        <strain evidence="1">BAFB</strain>
    </source>
</reference>
<organism evidence="1 2">
    <name type="scientific">Nocardioides luteus</name>
    <dbReference type="NCBI Taxonomy" id="1844"/>
    <lineage>
        <taxon>Bacteria</taxon>
        <taxon>Bacillati</taxon>
        <taxon>Actinomycetota</taxon>
        <taxon>Actinomycetes</taxon>
        <taxon>Propionibacteriales</taxon>
        <taxon>Nocardioidaceae</taxon>
        <taxon>Nocardioides</taxon>
    </lineage>
</organism>
<dbReference type="AlphaFoldDB" id="A0A1J4NBU2"/>
<gene>
    <name evidence="1" type="ORF">UG56_003365</name>
</gene>